<dbReference type="GO" id="GO:0004067">
    <property type="term" value="F:asparaginase activity"/>
    <property type="evidence" value="ECO:0007669"/>
    <property type="project" value="UniProtKB-UniRule"/>
</dbReference>
<dbReference type="PIRSF" id="PIRSF500176">
    <property type="entry name" value="L_ASNase"/>
    <property type="match status" value="1"/>
</dbReference>
<dbReference type="Proteomes" id="UP000238326">
    <property type="component" value="Unassembled WGS sequence"/>
</dbReference>
<dbReference type="Pfam" id="PF00710">
    <property type="entry name" value="Asparaginase"/>
    <property type="match status" value="1"/>
</dbReference>
<dbReference type="InterPro" id="IPR027474">
    <property type="entry name" value="L-asparaginase_N"/>
</dbReference>
<dbReference type="InterPro" id="IPR037152">
    <property type="entry name" value="L-asparaginase_N_sf"/>
</dbReference>
<feature type="domain" description="L-asparaginase N-terminal" evidence="7">
    <location>
        <begin position="16"/>
        <end position="203"/>
    </location>
</feature>
<dbReference type="RefSeq" id="WP_105727953.1">
    <property type="nucleotide sequence ID" value="NZ_PVLR01000001.1"/>
</dbReference>
<dbReference type="InterPro" id="IPR040919">
    <property type="entry name" value="Asparaginase_C"/>
</dbReference>
<dbReference type="OrthoDB" id="9788068at2"/>
<dbReference type="PROSITE" id="PS51732">
    <property type="entry name" value="ASN_GLN_ASE_3"/>
    <property type="match status" value="1"/>
</dbReference>
<dbReference type="Gene3D" id="3.40.50.1170">
    <property type="entry name" value="L-asparaginase, N-terminal domain"/>
    <property type="match status" value="1"/>
</dbReference>
<dbReference type="InterPro" id="IPR004550">
    <property type="entry name" value="AsnASE_II"/>
</dbReference>
<organism evidence="9 10">
    <name type="scientific">Malikia spinosa</name>
    <dbReference type="NCBI Taxonomy" id="86180"/>
    <lineage>
        <taxon>Bacteria</taxon>
        <taxon>Pseudomonadati</taxon>
        <taxon>Pseudomonadota</taxon>
        <taxon>Betaproteobacteria</taxon>
        <taxon>Burkholderiales</taxon>
        <taxon>Comamonadaceae</taxon>
        <taxon>Malikia</taxon>
    </lineage>
</organism>
<feature type="active site" evidence="6">
    <location>
        <position position="104"/>
    </location>
</feature>
<proteinExistence type="inferred from homology"/>
<dbReference type="AlphaFoldDB" id="A0A2S9KJI9"/>
<accession>A0A2S9KJI9</accession>
<evidence type="ECO:0000313" key="9">
    <source>
        <dbReference type="EMBL" id="PRD70587.1"/>
    </source>
</evidence>
<feature type="binding site" evidence="4">
    <location>
        <position position="71"/>
    </location>
    <ligand>
        <name>substrate</name>
    </ligand>
</feature>
<feature type="binding site" evidence="4">
    <location>
        <begin position="104"/>
        <end position="105"/>
    </location>
    <ligand>
        <name>substrate</name>
    </ligand>
</feature>
<dbReference type="PROSITE" id="PS00917">
    <property type="entry name" value="ASN_GLN_ASE_2"/>
    <property type="match status" value="1"/>
</dbReference>
<comment type="similarity">
    <text evidence="1">Belongs to the asparaginase 1 family.</text>
</comment>
<evidence type="ECO:0000259" key="7">
    <source>
        <dbReference type="Pfam" id="PF00710"/>
    </source>
</evidence>
<dbReference type="EMBL" id="PVLR01000001">
    <property type="protein sequence ID" value="PRD70587.1"/>
    <property type="molecule type" value="Genomic_DNA"/>
</dbReference>
<dbReference type="PROSITE" id="PS00144">
    <property type="entry name" value="ASN_GLN_ASE_1"/>
    <property type="match status" value="1"/>
</dbReference>
<protein>
    <submittedName>
        <fullName evidence="9">Asparaginase</fullName>
    </submittedName>
</protein>
<evidence type="ECO:0000256" key="4">
    <source>
        <dbReference type="PIRSR" id="PIRSR001220-2"/>
    </source>
</evidence>
<evidence type="ECO:0000313" key="10">
    <source>
        <dbReference type="Proteomes" id="UP000238326"/>
    </source>
</evidence>
<gene>
    <name evidence="9" type="ORF">C6P61_00435</name>
</gene>
<feature type="active site" description="O-isoaspartyl threonine intermediate" evidence="3">
    <location>
        <position position="25"/>
    </location>
</feature>
<reference evidence="9 10" key="1">
    <citation type="submission" date="2018-03" db="EMBL/GenBank/DDBJ databases">
        <title>Comparative genomics illustrates the genes involved in a hyperalkaliphilic mechanisms of Serpentinomonas isolated from highly-alkaline calcium-rich serpentinized springs.</title>
        <authorList>
            <person name="Suzuki S."/>
            <person name="Ishii S."/>
            <person name="Walworth N."/>
            <person name="Bird L."/>
            <person name="Kuenen J.G."/>
            <person name="Nealson K.H."/>
        </authorList>
    </citation>
    <scope>NUCLEOTIDE SEQUENCE [LARGE SCALE GENOMIC DNA]</scope>
    <source>
        <strain evidence="9 10">83</strain>
    </source>
</reference>
<dbReference type="PANTHER" id="PTHR11707">
    <property type="entry name" value="L-ASPARAGINASE"/>
    <property type="match status" value="1"/>
</dbReference>
<dbReference type="CDD" id="cd08964">
    <property type="entry name" value="L-asparaginase_II"/>
    <property type="match status" value="1"/>
</dbReference>
<dbReference type="InterPro" id="IPR020827">
    <property type="entry name" value="Asparaginase/glutaminase_AS1"/>
</dbReference>
<evidence type="ECO:0000256" key="1">
    <source>
        <dbReference type="ARBA" id="ARBA00010518"/>
    </source>
</evidence>
<name>A0A2S9KJI9_9BURK</name>
<evidence type="ECO:0000259" key="8">
    <source>
        <dbReference type="Pfam" id="PF17763"/>
    </source>
</evidence>
<dbReference type="GO" id="GO:0006528">
    <property type="term" value="P:asparagine metabolic process"/>
    <property type="evidence" value="ECO:0007669"/>
    <property type="project" value="InterPro"/>
</dbReference>
<dbReference type="SFLD" id="SFLDS00057">
    <property type="entry name" value="Glutaminase/Asparaginase"/>
    <property type="match status" value="1"/>
</dbReference>
<dbReference type="SMART" id="SM00870">
    <property type="entry name" value="Asparaginase"/>
    <property type="match status" value="1"/>
</dbReference>
<dbReference type="InterPro" id="IPR006034">
    <property type="entry name" value="Asparaginase/glutaminase-like"/>
</dbReference>
<dbReference type="InterPro" id="IPR027475">
    <property type="entry name" value="Asparaginase/glutaminase_AS2"/>
</dbReference>
<evidence type="ECO:0000256" key="2">
    <source>
        <dbReference type="ARBA" id="ARBA00022801"/>
    </source>
</evidence>
<feature type="active site" evidence="5">
    <location>
        <position position="25"/>
    </location>
</feature>
<dbReference type="PIRSF" id="PIRSF001220">
    <property type="entry name" value="L-ASNase_gatD"/>
    <property type="match status" value="1"/>
</dbReference>
<comment type="caution">
    <text evidence="9">The sequence shown here is derived from an EMBL/GenBank/DDBJ whole genome shotgun (WGS) entry which is preliminary data.</text>
</comment>
<dbReference type="SUPFAM" id="SSF53774">
    <property type="entry name" value="Glutaminase/Asparaginase"/>
    <property type="match status" value="1"/>
</dbReference>
<dbReference type="Pfam" id="PF17763">
    <property type="entry name" value="Asparaginase_C"/>
    <property type="match status" value="1"/>
</dbReference>
<feature type="domain" description="Asparaginase/glutaminase C-terminal" evidence="8">
    <location>
        <begin position="232"/>
        <end position="330"/>
    </location>
</feature>
<dbReference type="Gene3D" id="3.40.50.40">
    <property type="match status" value="1"/>
</dbReference>
<evidence type="ECO:0000256" key="3">
    <source>
        <dbReference type="PIRSR" id="PIRSR001220-1"/>
    </source>
</evidence>
<dbReference type="InterPro" id="IPR027473">
    <property type="entry name" value="L-asparaginase_C"/>
</dbReference>
<sequence>MNLNFEPQDPPPRPDRLVVLGTGGTIAGRAAQRDDHVGYRAGEVAVADLLDGIPVPPGWRVQAEQLAQIDSKDIGPGVWRLLLARVRDLLGQPDVGGLVITHGTDTLEETAYLLQRVLAPTKPVVLTCAMRPATALVPDGPQNLADALVVAAEPGARGVVAVCAGRIHSGLALRKVHHYRLDAFDSGDAGPLGLVEQGACALFQPWPVAEAADCSRRPVWLDRLLGPQPWPRVECLFSHGAADGWLVRALLAQDALQGHDRPDRLQGLVVAGTGNGTLHADLLAALREAQAASLRVWRTTRCASGRVLLAGSSPDPIPPVALPPAQARLALLLDLLTA</sequence>
<evidence type="ECO:0000256" key="5">
    <source>
        <dbReference type="PROSITE-ProRule" id="PRU10099"/>
    </source>
</evidence>
<dbReference type="FunFam" id="3.40.50.1170:FF:000001">
    <property type="entry name" value="L-asparaginase 2"/>
    <property type="match status" value="1"/>
</dbReference>
<dbReference type="PANTHER" id="PTHR11707:SF28">
    <property type="entry name" value="60 KDA LYSOPHOSPHOLIPASE"/>
    <property type="match status" value="1"/>
</dbReference>
<dbReference type="PRINTS" id="PR00139">
    <property type="entry name" value="ASNGLNASE"/>
</dbReference>
<keyword evidence="10" id="KW-1185">Reference proteome</keyword>
<keyword evidence="2" id="KW-0378">Hydrolase</keyword>
<evidence type="ECO:0000256" key="6">
    <source>
        <dbReference type="PROSITE-ProRule" id="PRU10100"/>
    </source>
</evidence>
<dbReference type="InterPro" id="IPR036152">
    <property type="entry name" value="Asp/glu_Ase-like_sf"/>
</dbReference>